<dbReference type="InterPro" id="IPR001034">
    <property type="entry name" value="DeoR_HTH"/>
</dbReference>
<dbReference type="SUPFAM" id="SSF100950">
    <property type="entry name" value="NagB/RpiA/CoA transferase-like"/>
    <property type="match status" value="1"/>
</dbReference>
<proteinExistence type="predicted"/>
<dbReference type="Pfam" id="PF00455">
    <property type="entry name" value="DeoRC"/>
    <property type="match status" value="1"/>
</dbReference>
<dbReference type="InterPro" id="IPR037171">
    <property type="entry name" value="NagB/RpiA_transferase-like"/>
</dbReference>
<dbReference type="OrthoDB" id="5685843at2"/>
<organism evidence="5 6">
    <name type="scientific">Ectopseudomonas mendocina</name>
    <name type="common">Pseudomonas mendocina</name>
    <dbReference type="NCBI Taxonomy" id="300"/>
    <lineage>
        <taxon>Bacteria</taxon>
        <taxon>Pseudomonadati</taxon>
        <taxon>Pseudomonadota</taxon>
        <taxon>Gammaproteobacteria</taxon>
        <taxon>Pseudomonadales</taxon>
        <taxon>Pseudomonadaceae</taxon>
        <taxon>Ectopseudomonas</taxon>
    </lineage>
</organism>
<feature type="domain" description="HTH deoR-type" evidence="4">
    <location>
        <begin position="3"/>
        <end position="58"/>
    </location>
</feature>
<reference evidence="5 6" key="1">
    <citation type="submission" date="2018-03" db="EMBL/GenBank/DDBJ databases">
        <title>Complete genome sequence and methylome analysis of Pseudomonas mendocina NEB 698.</title>
        <authorList>
            <person name="Morgan R.D."/>
        </authorList>
    </citation>
    <scope>NUCLEOTIDE SEQUENCE [LARGE SCALE GENOMIC DNA]</scope>
    <source>
        <strain evidence="5 6">NEB698</strain>
    </source>
</reference>
<dbReference type="EMBL" id="CP027657">
    <property type="protein sequence ID" value="AVO52857.1"/>
    <property type="molecule type" value="Genomic_DNA"/>
</dbReference>
<evidence type="ECO:0000313" key="5">
    <source>
        <dbReference type="EMBL" id="AVO52857.1"/>
    </source>
</evidence>
<accession>A0A2R3QM89</accession>
<dbReference type="SUPFAM" id="SSF46785">
    <property type="entry name" value="Winged helix' DNA-binding domain"/>
    <property type="match status" value="1"/>
</dbReference>
<dbReference type="RefSeq" id="WP_106737673.1">
    <property type="nucleotide sequence ID" value="NZ_CP027657.1"/>
</dbReference>
<dbReference type="PROSITE" id="PS51000">
    <property type="entry name" value="HTH_DEOR_2"/>
    <property type="match status" value="1"/>
</dbReference>
<keyword evidence="1" id="KW-0805">Transcription regulation</keyword>
<evidence type="ECO:0000313" key="6">
    <source>
        <dbReference type="Proteomes" id="UP000238327"/>
    </source>
</evidence>
<dbReference type="Gene3D" id="3.40.50.1360">
    <property type="match status" value="1"/>
</dbReference>
<dbReference type="CDD" id="cd00090">
    <property type="entry name" value="HTH_ARSR"/>
    <property type="match status" value="1"/>
</dbReference>
<dbReference type="PRINTS" id="PR00037">
    <property type="entry name" value="HTHLACR"/>
</dbReference>
<dbReference type="PANTHER" id="PTHR30363">
    <property type="entry name" value="HTH-TYPE TRANSCRIPTIONAL REGULATOR SRLR-RELATED"/>
    <property type="match status" value="1"/>
</dbReference>
<dbReference type="PANTHER" id="PTHR30363:SF44">
    <property type="entry name" value="AGA OPERON TRANSCRIPTIONAL REPRESSOR-RELATED"/>
    <property type="match status" value="1"/>
</dbReference>
<dbReference type="Pfam" id="PF08220">
    <property type="entry name" value="HTH_DeoR"/>
    <property type="match status" value="1"/>
</dbReference>
<dbReference type="SMART" id="SM01134">
    <property type="entry name" value="DeoRC"/>
    <property type="match status" value="1"/>
</dbReference>
<keyword evidence="3" id="KW-0804">Transcription</keyword>
<name>A0A2R3QM89_ECTME</name>
<dbReference type="InterPro" id="IPR036390">
    <property type="entry name" value="WH_DNA-bd_sf"/>
</dbReference>
<evidence type="ECO:0000259" key="4">
    <source>
        <dbReference type="PROSITE" id="PS51000"/>
    </source>
</evidence>
<dbReference type="AlphaFoldDB" id="A0A2R3QM89"/>
<dbReference type="InterPro" id="IPR018356">
    <property type="entry name" value="Tscrpt_reg_HTH_DeoR_CS"/>
</dbReference>
<dbReference type="SMART" id="SM00420">
    <property type="entry name" value="HTH_DEOR"/>
    <property type="match status" value="1"/>
</dbReference>
<sequence>MRPNERRQHILELLRQRERISVDELARLLGTSQETIRRDLAELADSGQVTKYHGGASLPPSGEHENAFQTRMNEFASEKKAVARYAAGLYAPGDSILIDTGTTTLFFARELARLSRITVITNSLQIATSIGASGNRVFMIGGEYRPESAQNTGALALEQIARFNAEHAVVTIGALNPDGAFDFSIEEAEITRAMIARTRYLTVIADSSKMGRRALFEVFPLSRIDRLITDRKPLGALAEALQAAHVEVHEAPALNRMESGPLGAGLKR</sequence>
<gene>
    <name evidence="5" type="ORF">C7A17_08775</name>
</gene>
<keyword evidence="2" id="KW-0238">DNA-binding</keyword>
<dbReference type="Proteomes" id="UP000238327">
    <property type="component" value="Chromosome"/>
</dbReference>
<protein>
    <submittedName>
        <fullName evidence="5">DeoR/GlpR transcriptional regulator</fullName>
    </submittedName>
</protein>
<dbReference type="InterPro" id="IPR050313">
    <property type="entry name" value="Carb_Metab_HTH_regulators"/>
</dbReference>
<evidence type="ECO:0000256" key="3">
    <source>
        <dbReference type="ARBA" id="ARBA00023163"/>
    </source>
</evidence>
<evidence type="ECO:0000256" key="2">
    <source>
        <dbReference type="ARBA" id="ARBA00023125"/>
    </source>
</evidence>
<dbReference type="GO" id="GO:0003700">
    <property type="term" value="F:DNA-binding transcription factor activity"/>
    <property type="evidence" value="ECO:0007669"/>
    <property type="project" value="InterPro"/>
</dbReference>
<dbReference type="PROSITE" id="PS00894">
    <property type="entry name" value="HTH_DEOR_1"/>
    <property type="match status" value="1"/>
</dbReference>
<dbReference type="InterPro" id="IPR036388">
    <property type="entry name" value="WH-like_DNA-bd_sf"/>
</dbReference>
<evidence type="ECO:0000256" key="1">
    <source>
        <dbReference type="ARBA" id="ARBA00023015"/>
    </source>
</evidence>
<dbReference type="InterPro" id="IPR011991">
    <property type="entry name" value="ArsR-like_HTH"/>
</dbReference>
<dbReference type="InterPro" id="IPR014036">
    <property type="entry name" value="DeoR-like_C"/>
</dbReference>
<dbReference type="Gene3D" id="1.10.10.10">
    <property type="entry name" value="Winged helix-like DNA-binding domain superfamily/Winged helix DNA-binding domain"/>
    <property type="match status" value="1"/>
</dbReference>
<dbReference type="GO" id="GO:0003677">
    <property type="term" value="F:DNA binding"/>
    <property type="evidence" value="ECO:0007669"/>
    <property type="project" value="UniProtKB-KW"/>
</dbReference>